<evidence type="ECO:0000313" key="1">
    <source>
        <dbReference type="EMBL" id="KAG0441409.1"/>
    </source>
</evidence>
<organism evidence="1 2">
    <name type="scientific">Ixodes persulcatus</name>
    <name type="common">Taiga tick</name>
    <dbReference type="NCBI Taxonomy" id="34615"/>
    <lineage>
        <taxon>Eukaryota</taxon>
        <taxon>Metazoa</taxon>
        <taxon>Ecdysozoa</taxon>
        <taxon>Arthropoda</taxon>
        <taxon>Chelicerata</taxon>
        <taxon>Arachnida</taxon>
        <taxon>Acari</taxon>
        <taxon>Parasitiformes</taxon>
        <taxon>Ixodida</taxon>
        <taxon>Ixodoidea</taxon>
        <taxon>Ixodidae</taxon>
        <taxon>Ixodinae</taxon>
        <taxon>Ixodes</taxon>
    </lineage>
</organism>
<keyword evidence="2" id="KW-1185">Reference proteome</keyword>
<protein>
    <submittedName>
        <fullName evidence="1">Uncharacterized protein</fullName>
    </submittedName>
</protein>
<comment type="caution">
    <text evidence="1">The sequence shown here is derived from an EMBL/GenBank/DDBJ whole genome shotgun (WGS) entry which is preliminary data.</text>
</comment>
<evidence type="ECO:0000313" key="2">
    <source>
        <dbReference type="Proteomes" id="UP000805193"/>
    </source>
</evidence>
<proteinExistence type="predicted"/>
<gene>
    <name evidence="1" type="ORF">HPB47_015954</name>
</gene>
<dbReference type="Proteomes" id="UP000805193">
    <property type="component" value="Unassembled WGS sequence"/>
</dbReference>
<reference evidence="1 2" key="1">
    <citation type="journal article" date="2020" name="Cell">
        <title>Large-Scale Comparative Analyses of Tick Genomes Elucidate Their Genetic Diversity and Vector Capacities.</title>
        <authorList>
            <consortium name="Tick Genome and Microbiome Consortium (TIGMIC)"/>
            <person name="Jia N."/>
            <person name="Wang J."/>
            <person name="Shi W."/>
            <person name="Du L."/>
            <person name="Sun Y."/>
            <person name="Zhan W."/>
            <person name="Jiang J.F."/>
            <person name="Wang Q."/>
            <person name="Zhang B."/>
            <person name="Ji P."/>
            <person name="Bell-Sakyi L."/>
            <person name="Cui X.M."/>
            <person name="Yuan T.T."/>
            <person name="Jiang B.G."/>
            <person name="Yang W.F."/>
            <person name="Lam T.T."/>
            <person name="Chang Q.C."/>
            <person name="Ding S.J."/>
            <person name="Wang X.J."/>
            <person name="Zhu J.G."/>
            <person name="Ruan X.D."/>
            <person name="Zhao L."/>
            <person name="Wei J.T."/>
            <person name="Ye R.Z."/>
            <person name="Que T.C."/>
            <person name="Du C.H."/>
            <person name="Zhou Y.H."/>
            <person name="Cheng J.X."/>
            <person name="Dai P.F."/>
            <person name="Guo W.B."/>
            <person name="Han X.H."/>
            <person name="Huang E.J."/>
            <person name="Li L.F."/>
            <person name="Wei W."/>
            <person name="Gao Y.C."/>
            <person name="Liu J.Z."/>
            <person name="Shao H.Z."/>
            <person name="Wang X."/>
            <person name="Wang C.C."/>
            <person name="Yang T.C."/>
            <person name="Huo Q.B."/>
            <person name="Li W."/>
            <person name="Chen H.Y."/>
            <person name="Chen S.E."/>
            <person name="Zhou L.G."/>
            <person name="Ni X.B."/>
            <person name="Tian J.H."/>
            <person name="Sheng Y."/>
            <person name="Liu T."/>
            <person name="Pan Y.S."/>
            <person name="Xia L.Y."/>
            <person name="Li J."/>
            <person name="Zhao F."/>
            <person name="Cao W.C."/>
        </authorList>
    </citation>
    <scope>NUCLEOTIDE SEQUENCE [LARGE SCALE GENOMIC DNA]</scope>
    <source>
        <strain evidence="1">Iper-2018</strain>
    </source>
</reference>
<name>A0AC60QS30_IXOPE</name>
<accession>A0AC60QS30</accession>
<dbReference type="EMBL" id="JABSTQ010004671">
    <property type="protein sequence ID" value="KAG0441409.1"/>
    <property type="molecule type" value="Genomic_DNA"/>
</dbReference>
<sequence length="862" mass="96128">MYDHESLPHQSFRYVSDCRDQLDSIADERDHLGKVLGKDGIVYSNMSCARCNGAVDAVPLAMLENLADDGGEEVTPFVRACVVAVDTCKMGSMAFRTRDLNTLCAIYQGPVRSIRRPNRKRKLYKNAYCAICNGDIPDLHCSGDVTVYSERDYSYSLFESSPLRYQEITDDIPSAFSILLNFGLDGVQRFEFSSENKEAMLRNQQRCPENFLWDPFAELCRQIYCGTEFMLVNSRCIEKPKENIENFTKGSEEVSAEKLADYNRITVVMNVSLESDSELREEDVKQSITHALEAYNVSKERIKNVEVSITWDASQIPKLLEGSEKVVLLNEGDYPDDESNDSGESNSTYTPAYLIAHFDLYEPKRNVVEPSISSVIEAFASSLNLSSLMLKELNLTGEVSTVESRPTFIDNWCSDEDGGKIREYWNDEFTLVTKPDNELSISQVYVNRTGRTYQPGDFAANVLFRVTSSQTAAVTINSVVVVCDRGTGLPESCPRLDFNLSQVKISKDDSVVLSSGTLSIRCQHYKFLPRGKVRLCLDEILDALGSRCQLFDGPLMALISLVLSVISMVSLALVLLTYCLFSQLRNLPGWNVMLLTGTLFLMHLSFLLSQRQSVQGAACRAAAIVCHYCVVNSFFWMNVLAFDLYRTFTKGGALGARKVSRFLPGYLAYAFGVPFLIVGTCVGLDYFDTPLSPYYGLFGVCWIVNRLSALTFFAVPVAVLLLLNFVFYGMTVYAVHSSARGKWGPGLRCHNERNPAAATTYLRMATGMGLTWVFGFVAVFLRSSDAARVAFTYLFIVCNTLQGLFIFYAFVCNRKVFHLYGALLRRRRARAKLSSSSSVTSVSTVSSSGSSRSAASRRVLAS</sequence>